<name>S8CW96_9LAMI</name>
<feature type="repeat" description="PPR" evidence="3">
    <location>
        <begin position="185"/>
        <end position="219"/>
    </location>
</feature>
<feature type="repeat" description="PPR" evidence="3">
    <location>
        <begin position="286"/>
        <end position="320"/>
    </location>
</feature>
<dbReference type="GO" id="GO:0003729">
    <property type="term" value="F:mRNA binding"/>
    <property type="evidence" value="ECO:0007669"/>
    <property type="project" value="UniProtKB-ARBA"/>
</dbReference>
<dbReference type="InterPro" id="IPR011990">
    <property type="entry name" value="TPR-like_helical_dom_sf"/>
</dbReference>
<comment type="similarity">
    <text evidence="1">Belongs to the PPR family. PCMP-H subfamily.</text>
</comment>
<dbReference type="InterPro" id="IPR046848">
    <property type="entry name" value="E_motif"/>
</dbReference>
<dbReference type="FunFam" id="1.25.40.10:FF:000690">
    <property type="entry name" value="Pentatricopeptide repeat-containing protein"/>
    <property type="match status" value="1"/>
</dbReference>
<dbReference type="EMBL" id="AUSU01002218">
    <property type="protein sequence ID" value="EPS69231.1"/>
    <property type="molecule type" value="Genomic_DNA"/>
</dbReference>
<comment type="caution">
    <text evidence="5">The sequence shown here is derived from an EMBL/GenBank/DDBJ whole genome shotgun (WGS) entry which is preliminary data.</text>
</comment>
<dbReference type="Pfam" id="PF12854">
    <property type="entry name" value="PPR_1"/>
    <property type="match status" value="2"/>
</dbReference>
<dbReference type="OrthoDB" id="185373at2759"/>
<dbReference type="GO" id="GO:0008270">
    <property type="term" value="F:zinc ion binding"/>
    <property type="evidence" value="ECO:0007669"/>
    <property type="project" value="InterPro"/>
</dbReference>
<dbReference type="PANTHER" id="PTHR47926">
    <property type="entry name" value="PENTATRICOPEPTIDE REPEAT-CONTAINING PROTEIN"/>
    <property type="match status" value="1"/>
</dbReference>
<evidence type="ECO:0000313" key="6">
    <source>
        <dbReference type="Proteomes" id="UP000015453"/>
    </source>
</evidence>
<evidence type="ECO:0000256" key="1">
    <source>
        <dbReference type="ARBA" id="ARBA00006643"/>
    </source>
</evidence>
<dbReference type="Gene3D" id="1.25.40.10">
    <property type="entry name" value="Tetratricopeptide repeat domain"/>
    <property type="match status" value="4"/>
</dbReference>
<proteinExistence type="inferred from homology"/>
<evidence type="ECO:0000313" key="5">
    <source>
        <dbReference type="EMBL" id="EPS69231.1"/>
    </source>
</evidence>
<evidence type="ECO:0000256" key="2">
    <source>
        <dbReference type="ARBA" id="ARBA00022737"/>
    </source>
</evidence>
<reference evidence="5 6" key="1">
    <citation type="journal article" date="2013" name="BMC Genomics">
        <title>The miniature genome of a carnivorous plant Genlisea aurea contains a low number of genes and short non-coding sequences.</title>
        <authorList>
            <person name="Leushkin E.V."/>
            <person name="Sutormin R.A."/>
            <person name="Nabieva E.R."/>
            <person name="Penin A.A."/>
            <person name="Kondrashov A.S."/>
            <person name="Logacheva M.D."/>
        </authorList>
    </citation>
    <scope>NUCLEOTIDE SEQUENCE [LARGE SCALE GENOMIC DNA]</scope>
</reference>
<protein>
    <recommendedName>
        <fullName evidence="4">DYW domain-containing protein</fullName>
    </recommendedName>
</protein>
<feature type="domain" description="DYW" evidence="4">
    <location>
        <begin position="533"/>
        <end position="628"/>
    </location>
</feature>
<feature type="repeat" description="PPR" evidence="3">
    <location>
        <begin position="83"/>
        <end position="117"/>
    </location>
</feature>
<dbReference type="Pfam" id="PF14432">
    <property type="entry name" value="DYW_deaminase"/>
    <property type="match status" value="1"/>
</dbReference>
<dbReference type="InterPro" id="IPR046960">
    <property type="entry name" value="PPR_At4g14850-like_plant"/>
</dbReference>
<dbReference type="FunFam" id="1.25.40.10:FF:000470">
    <property type="entry name" value="Pentatricopeptide repeat-containing protein At5g66520"/>
    <property type="match status" value="1"/>
</dbReference>
<dbReference type="Proteomes" id="UP000015453">
    <property type="component" value="Unassembled WGS sequence"/>
</dbReference>
<gene>
    <name evidence="5" type="ORF">M569_05535</name>
</gene>
<dbReference type="Pfam" id="PF20431">
    <property type="entry name" value="E_motif"/>
    <property type="match status" value="1"/>
</dbReference>
<keyword evidence="2" id="KW-0677">Repeat</keyword>
<dbReference type="InterPro" id="IPR032867">
    <property type="entry name" value="DYW_dom"/>
</dbReference>
<organism evidence="5 6">
    <name type="scientific">Genlisea aurea</name>
    <dbReference type="NCBI Taxonomy" id="192259"/>
    <lineage>
        <taxon>Eukaryota</taxon>
        <taxon>Viridiplantae</taxon>
        <taxon>Streptophyta</taxon>
        <taxon>Embryophyta</taxon>
        <taxon>Tracheophyta</taxon>
        <taxon>Spermatophyta</taxon>
        <taxon>Magnoliopsida</taxon>
        <taxon>eudicotyledons</taxon>
        <taxon>Gunneridae</taxon>
        <taxon>Pentapetalae</taxon>
        <taxon>asterids</taxon>
        <taxon>lamiids</taxon>
        <taxon>Lamiales</taxon>
        <taxon>Lentibulariaceae</taxon>
        <taxon>Genlisea</taxon>
    </lineage>
</organism>
<dbReference type="InterPro" id="IPR002885">
    <property type="entry name" value="PPR_rpt"/>
</dbReference>
<dbReference type="AlphaFoldDB" id="S8CW96"/>
<dbReference type="PROSITE" id="PS51375">
    <property type="entry name" value="PPR"/>
    <property type="match status" value="3"/>
</dbReference>
<dbReference type="Pfam" id="PF13041">
    <property type="entry name" value="PPR_2"/>
    <property type="match status" value="3"/>
</dbReference>
<accession>S8CW96</accession>
<evidence type="ECO:0000259" key="4">
    <source>
        <dbReference type="Pfam" id="PF14432"/>
    </source>
</evidence>
<evidence type="ECO:0000256" key="3">
    <source>
        <dbReference type="PROSITE-ProRule" id="PRU00708"/>
    </source>
</evidence>
<dbReference type="NCBIfam" id="TIGR00756">
    <property type="entry name" value="PPR"/>
    <property type="match status" value="4"/>
</dbReference>
<keyword evidence="6" id="KW-1185">Reference proteome</keyword>
<dbReference type="Pfam" id="PF01535">
    <property type="entry name" value="PPR"/>
    <property type="match status" value="1"/>
</dbReference>
<dbReference type="SUPFAM" id="SSF48452">
    <property type="entry name" value="TPR-like"/>
    <property type="match status" value="1"/>
</dbReference>
<dbReference type="GO" id="GO:0009451">
    <property type="term" value="P:RNA modification"/>
    <property type="evidence" value="ECO:0007669"/>
    <property type="project" value="InterPro"/>
</dbReference>
<dbReference type="PANTHER" id="PTHR47926:SF402">
    <property type="entry name" value="TETRATRICOPEPTIDE-LIKE HELICAL DOMAIN SUPERFAMILY, DYW DOMAIN-CONTAINING PROTEIN"/>
    <property type="match status" value="1"/>
</dbReference>
<sequence>MHQVNVLQATNAPCVSTARKSPFTNLESCSSMADLKQYHAHIIKLGLSYDNDAMGRVVKFCCVSECGDFNYALKVFDKLPHPDAYVYNTIFRGYLRAHMYEDCIILYVHMLKNFVKLNQFTFPPVIRACCARGCLKEGKQVHCQVIKHGFAQDSFCQNNLIYLYGRRLDSSEDADRILDHFPNKDDVTWTTLITGLARSGRLDEAVSLFESIPEKSSASWNAVIAACVQNNRFNEAFSLFSRMKKEKIFMDKFVAASMLSACTALGALEQGEQIHGLIKSSGIEMNPKLSTTIMDMYCKCGRLDKALEVFNEMATRTVSSWNCMIGGFAMHGKGNEAIDLLKRMESDSELKPDYVTFVNVLAACAHSGLVEEGEHYFSCMRRVYGIEPGMEHYGCLVDLLGRAGFLEKAKQVIAEMPYKPDAGVLCALLGACRIHGNFEIAEEIGWQVIELDPTSSGRYALLSNVYAKACKWDEVAKIRKLMDERGVKKVAGSSSIELNGIVNEFIANGRTHPETKNIYEKIREMLARIRDLGYTPDSDEASLHGLSEDEEAENPLQYHSEKLAIAYGLLKTKAGGDPVRVTKNLRVCRDCHEASKLISACYDREIIVRDRNRFHHFRRGVCSCNDFW</sequence>